<dbReference type="InterPro" id="IPR027417">
    <property type="entry name" value="P-loop_NTPase"/>
</dbReference>
<evidence type="ECO:0000256" key="1">
    <source>
        <dbReference type="SAM" id="MobiDB-lite"/>
    </source>
</evidence>
<evidence type="ECO:0000313" key="4">
    <source>
        <dbReference type="EMBL" id="MCL1124229.1"/>
    </source>
</evidence>
<name>A0ABT0L965_9GAMM</name>
<dbReference type="Gene3D" id="3.40.50.300">
    <property type="entry name" value="P-loop containing nucleotide triphosphate hydrolases"/>
    <property type="match status" value="1"/>
</dbReference>
<comment type="caution">
    <text evidence="4">The sequence shown here is derived from an EMBL/GenBank/DDBJ whole genome shotgun (WGS) entry which is preliminary data.</text>
</comment>
<accession>A0ABT0L965</accession>
<protein>
    <submittedName>
        <fullName evidence="4">Phage terminase large subunit family protein</fullName>
    </submittedName>
</protein>
<feature type="compositionally biased region" description="Basic and acidic residues" evidence="1">
    <location>
        <begin position="621"/>
        <end position="639"/>
    </location>
</feature>
<dbReference type="Pfam" id="PF05876">
    <property type="entry name" value="GpA_ATPase"/>
    <property type="match status" value="1"/>
</dbReference>
<feature type="compositionally biased region" description="Basic residues" evidence="1">
    <location>
        <begin position="650"/>
        <end position="664"/>
    </location>
</feature>
<dbReference type="Pfam" id="PF20454">
    <property type="entry name" value="GpA_nuclease"/>
    <property type="match status" value="1"/>
</dbReference>
<dbReference type="Proteomes" id="UP001203423">
    <property type="component" value="Unassembled WGS sequence"/>
</dbReference>
<keyword evidence="5" id="KW-1185">Reference proteome</keyword>
<dbReference type="RefSeq" id="WP_248939508.1">
    <property type="nucleotide sequence ID" value="NZ_JAKIKS010000019.1"/>
</dbReference>
<feature type="region of interest" description="Disordered" evidence="1">
    <location>
        <begin position="621"/>
        <end position="674"/>
    </location>
</feature>
<proteinExistence type="predicted"/>
<sequence length="674" mass="76323">MLTSILQNSAAMLNAKPMRNAAKWATENRVMPPGSPIPGPFDTNTTPYMLPVCDAFTSPLYTRITFVMGTQMGKSATMQNVMGWKLDDDPAPIIYVGPTESNINNVVEPKMVEMFKEAKSLWVKYDKKSTKHKKRIAGVSLRFAWAGSATELASDSAVITLVDELDRPDENATGEGDLAEIAEARGDAYTDSKLGLTSTPTHGLVSSFVHSETGVTHWTPSGREKVSSPIWLQWEKGTRHEWAVPCPHCDEYFIPRSELLWWPGKGTEEECTPAQSVKLARLVCPVCGDQIDNKHRQAMNAKGVGLAPGQSVSSYSDGGVIFSQGSKELIRPFHSAIHPIEDNNHFSIWVSGLCSFSAKKSYGFLARKLLEAQQTGNPNSLLSVYNTGFGEIYAIAGDAPQWEEVYSLRSDYQSGQVPEGFDSLVCTVDVQKNRLYYVIRAWRAGMSSRLIEWGELWGDTDKPEVWNELAEFLEQEWDGQQIKLMGVDAGYRTDEVFAFVRRFKGRVRALMGFERLPKPFRMVKLEVDNKGKTRKHGDKRWDFDTMIAKAWVHGRVRWPQGKEGDWLIPSDITEEYCKHIVAEEFNEETGKWSQVAKRNDYLDCEGMQYMCARMLRIDRKKTPQVEDESKGNNEDEKPQVDIQVDESQVPRKKTPTKRKRKPRKRDGFVSRYRK</sequence>
<organism evidence="4 5">
    <name type="scientific">Shewanella surugensis</name>
    <dbReference type="NCBI Taxonomy" id="212020"/>
    <lineage>
        <taxon>Bacteria</taxon>
        <taxon>Pseudomonadati</taxon>
        <taxon>Pseudomonadota</taxon>
        <taxon>Gammaproteobacteria</taxon>
        <taxon>Alteromonadales</taxon>
        <taxon>Shewanellaceae</taxon>
        <taxon>Shewanella</taxon>
    </lineage>
</organism>
<reference evidence="4 5" key="1">
    <citation type="submission" date="2022-01" db="EMBL/GenBank/DDBJ databases">
        <title>Whole genome-based taxonomy of the Shewanellaceae.</title>
        <authorList>
            <person name="Martin-Rodriguez A.J."/>
        </authorList>
    </citation>
    <scope>NUCLEOTIDE SEQUENCE [LARGE SCALE GENOMIC DNA]</scope>
    <source>
        <strain evidence="4 5">DSM 17177</strain>
    </source>
</reference>
<feature type="domain" description="Phage terminase large subunit GpA ATPase" evidence="2">
    <location>
        <begin position="35"/>
        <end position="303"/>
    </location>
</feature>
<evidence type="ECO:0000259" key="2">
    <source>
        <dbReference type="Pfam" id="PF05876"/>
    </source>
</evidence>
<gene>
    <name evidence="4" type="ORF">L2764_07000</name>
</gene>
<evidence type="ECO:0000313" key="5">
    <source>
        <dbReference type="Proteomes" id="UP001203423"/>
    </source>
</evidence>
<dbReference type="InterPro" id="IPR046453">
    <property type="entry name" value="GpA_ATPase"/>
</dbReference>
<dbReference type="EMBL" id="JAKIKS010000019">
    <property type="protein sequence ID" value="MCL1124229.1"/>
    <property type="molecule type" value="Genomic_DNA"/>
</dbReference>
<feature type="domain" description="Terminase large subunit GpA endonuclease" evidence="3">
    <location>
        <begin position="347"/>
        <end position="620"/>
    </location>
</feature>
<dbReference type="InterPro" id="IPR046454">
    <property type="entry name" value="GpA_endonuclease"/>
</dbReference>
<evidence type="ECO:0000259" key="3">
    <source>
        <dbReference type="Pfam" id="PF20454"/>
    </source>
</evidence>